<dbReference type="AlphaFoldDB" id="A0A1E4SXK6"/>
<feature type="region of interest" description="Disordered" evidence="6">
    <location>
        <begin position="364"/>
        <end position="413"/>
    </location>
</feature>
<dbReference type="PANTHER" id="PTHR12228">
    <property type="entry name" value="TRANSCRIPTION INITIATION FACTOR TFIID 55 KD SUBUNIT-RELATED"/>
    <property type="match status" value="1"/>
</dbReference>
<keyword evidence="4" id="KW-0804">Transcription</keyword>
<feature type="compositionally biased region" description="Acidic residues" evidence="6">
    <location>
        <begin position="391"/>
        <end position="413"/>
    </location>
</feature>
<name>A0A1E4SXK6_9ASCO</name>
<dbReference type="GO" id="GO:0016251">
    <property type="term" value="F:RNA polymerase II general transcription initiation factor activity"/>
    <property type="evidence" value="ECO:0007669"/>
    <property type="project" value="TreeGrafter"/>
</dbReference>
<dbReference type="SMART" id="SM01370">
    <property type="entry name" value="TAFII55_N"/>
    <property type="match status" value="1"/>
</dbReference>
<protein>
    <recommendedName>
        <fullName evidence="7">TAFII55 protein conserved region domain-containing protein</fullName>
    </recommendedName>
</protein>
<reference evidence="9" key="1">
    <citation type="submission" date="2016-04" db="EMBL/GenBank/DDBJ databases">
        <title>Comparative genomics of biotechnologically important yeasts.</title>
        <authorList>
            <consortium name="DOE Joint Genome Institute"/>
            <person name="Riley R."/>
            <person name="Haridas S."/>
            <person name="Wolfe K.H."/>
            <person name="Lopes M.R."/>
            <person name="Hittinger C.T."/>
            <person name="Goker M."/>
            <person name="Salamov A."/>
            <person name="Wisecaver J."/>
            <person name="Long T.M."/>
            <person name="Aerts A.L."/>
            <person name="Barry K."/>
            <person name="Choi C."/>
            <person name="Clum A."/>
            <person name="Coughlan A.Y."/>
            <person name="Deshpande S."/>
            <person name="Douglass A.P."/>
            <person name="Hanson S.J."/>
            <person name="Klenk H.-P."/>
            <person name="Labutti K."/>
            <person name="Lapidus A."/>
            <person name="Lindquist E."/>
            <person name="Lipzen A."/>
            <person name="Meier-Kolthoff J.P."/>
            <person name="Ohm R.A."/>
            <person name="Otillar R.P."/>
            <person name="Pangilinan J."/>
            <person name="Peng Y."/>
            <person name="Rokas A."/>
            <person name="Rosa C.A."/>
            <person name="Scheuner C."/>
            <person name="Sibirny A.A."/>
            <person name="Slot J.C."/>
            <person name="Stielow J.B."/>
            <person name="Sun H."/>
            <person name="Kurtzman C.P."/>
            <person name="Blackwell M."/>
            <person name="Grigoriev I.V."/>
            <person name="Jeffries T.W."/>
        </authorList>
    </citation>
    <scope>NUCLEOTIDE SEQUENCE [LARGE SCALE GENOMIC DNA]</scope>
    <source>
        <strain evidence="9">NRRL YB-2248</strain>
    </source>
</reference>
<dbReference type="Proteomes" id="UP000094801">
    <property type="component" value="Unassembled WGS sequence"/>
</dbReference>
<feature type="compositionally biased region" description="Acidic residues" evidence="6">
    <location>
        <begin position="252"/>
        <end position="295"/>
    </location>
</feature>
<organism evidence="8 9">
    <name type="scientific">[Candida] arabinofermentans NRRL YB-2248</name>
    <dbReference type="NCBI Taxonomy" id="983967"/>
    <lineage>
        <taxon>Eukaryota</taxon>
        <taxon>Fungi</taxon>
        <taxon>Dikarya</taxon>
        <taxon>Ascomycota</taxon>
        <taxon>Saccharomycotina</taxon>
        <taxon>Pichiomycetes</taxon>
        <taxon>Pichiales</taxon>
        <taxon>Pichiaceae</taxon>
        <taxon>Ogataea</taxon>
        <taxon>Ogataea/Candida clade</taxon>
    </lineage>
</organism>
<evidence type="ECO:0000256" key="2">
    <source>
        <dbReference type="ARBA" id="ARBA00009368"/>
    </source>
</evidence>
<dbReference type="InterPro" id="IPR006751">
    <property type="entry name" value="TAFII55_prot_cons_reg"/>
</dbReference>
<feature type="region of interest" description="Disordered" evidence="6">
    <location>
        <begin position="201"/>
        <end position="223"/>
    </location>
</feature>
<evidence type="ECO:0000256" key="3">
    <source>
        <dbReference type="ARBA" id="ARBA00023015"/>
    </source>
</evidence>
<dbReference type="OrthoDB" id="153872at2759"/>
<feature type="domain" description="TAFII55 protein conserved region" evidence="7">
    <location>
        <begin position="41"/>
        <end position="189"/>
    </location>
</feature>
<accession>A0A1E4SXK6</accession>
<evidence type="ECO:0000313" key="9">
    <source>
        <dbReference type="Proteomes" id="UP000094801"/>
    </source>
</evidence>
<keyword evidence="5" id="KW-0539">Nucleus</keyword>
<feature type="non-terminal residue" evidence="8">
    <location>
        <position position="413"/>
    </location>
</feature>
<dbReference type="InterPro" id="IPR037817">
    <property type="entry name" value="TAF7"/>
</dbReference>
<evidence type="ECO:0000256" key="4">
    <source>
        <dbReference type="ARBA" id="ARBA00023163"/>
    </source>
</evidence>
<dbReference type="PANTHER" id="PTHR12228:SF0">
    <property type="entry name" value="TATA-BOX BINDING PROTEIN ASSOCIATED FACTOR 7"/>
    <property type="match status" value="1"/>
</dbReference>
<comment type="similarity">
    <text evidence="2">Belongs to the TAF7 family.</text>
</comment>
<dbReference type="CDD" id="cd08047">
    <property type="entry name" value="TAF7"/>
    <property type="match status" value="1"/>
</dbReference>
<dbReference type="EMBL" id="KV453858">
    <property type="protein sequence ID" value="ODV84229.1"/>
    <property type="molecule type" value="Genomic_DNA"/>
</dbReference>
<comment type="subcellular location">
    <subcellularLocation>
        <location evidence="1">Nucleus</location>
    </subcellularLocation>
</comment>
<gene>
    <name evidence="8" type="ORF">CANARDRAFT_184734</name>
</gene>
<dbReference type="Pfam" id="PF04658">
    <property type="entry name" value="TAFII55_N"/>
    <property type="match status" value="1"/>
</dbReference>
<proteinExistence type="inferred from homology"/>
<evidence type="ECO:0000256" key="5">
    <source>
        <dbReference type="ARBA" id="ARBA00023242"/>
    </source>
</evidence>
<dbReference type="GO" id="GO:0005669">
    <property type="term" value="C:transcription factor TFIID complex"/>
    <property type="evidence" value="ECO:0007669"/>
    <property type="project" value="InterPro"/>
</dbReference>
<evidence type="ECO:0000313" key="8">
    <source>
        <dbReference type="EMBL" id="ODV84229.1"/>
    </source>
</evidence>
<keyword evidence="3" id="KW-0805">Transcription regulation</keyword>
<keyword evidence="9" id="KW-1185">Reference proteome</keyword>
<sequence length="413" mass="47075">SFPTLKLTTTKKTPTIKVKPTRSPGDSYDSEDPEREDDPLIEEGIILRMLPDESLDYLQRCVQDGDLSGISIKWKDKKRAIVRVNGLMYGGKLIELPTITEVHKSIDKKNIFKTIDICQMLLVVKKLENERDINDIEVDMDVGESHPDGLTPPMENCKERFKKRYQSKVLQSVEDRVNELLKLDEEAETSAYEFIDPEAVDHASNYPTPGSFAISSQKKSKKKNLDLDNELDRLMGADDDQDEMGKEFDAAFDDDNEEEEAEEIIEGAPEDGDDNNDSSDDDDDDDDDEEEDDQEGADRLRASVNENYEVDEVEQHNAILREEISELDATIQQKLKDLSKANNPIMKNRINDVVTRLKQELEIKKKQIKEVETTTTDANKDDDDAPRLDEGNYDDDEGLGLDEDEDDDEEMED</sequence>
<evidence type="ECO:0000256" key="1">
    <source>
        <dbReference type="ARBA" id="ARBA00004123"/>
    </source>
</evidence>
<feature type="region of interest" description="Disordered" evidence="6">
    <location>
        <begin position="252"/>
        <end position="308"/>
    </location>
</feature>
<evidence type="ECO:0000259" key="7">
    <source>
        <dbReference type="SMART" id="SM01370"/>
    </source>
</evidence>
<feature type="compositionally biased region" description="Low complexity" evidence="6">
    <location>
        <begin position="1"/>
        <end position="18"/>
    </location>
</feature>
<feature type="non-terminal residue" evidence="8">
    <location>
        <position position="1"/>
    </location>
</feature>
<feature type="region of interest" description="Disordered" evidence="6">
    <location>
        <begin position="1"/>
        <end position="36"/>
    </location>
</feature>
<dbReference type="GO" id="GO:0051123">
    <property type="term" value="P:RNA polymerase II preinitiation complex assembly"/>
    <property type="evidence" value="ECO:0007669"/>
    <property type="project" value="TreeGrafter"/>
</dbReference>
<dbReference type="STRING" id="983967.A0A1E4SXK6"/>
<evidence type="ECO:0000256" key="6">
    <source>
        <dbReference type="SAM" id="MobiDB-lite"/>
    </source>
</evidence>